<dbReference type="GO" id="GO:0008170">
    <property type="term" value="F:N-methyltransferase activity"/>
    <property type="evidence" value="ECO:0007669"/>
    <property type="project" value="UniProtKB-ARBA"/>
</dbReference>
<dbReference type="PROSITE" id="PS00092">
    <property type="entry name" value="N6_MTASE"/>
    <property type="match status" value="1"/>
</dbReference>
<dbReference type="PANTHER" id="PTHR47816:SF4">
    <property type="entry name" value="RIBOSOMAL RNA SMALL SUBUNIT METHYLTRANSFERASE C"/>
    <property type="match status" value="1"/>
</dbReference>
<keyword evidence="1" id="KW-0963">Cytoplasm</keyword>
<proteinExistence type="predicted"/>
<name>A0A2S8S7E4_9RHOB</name>
<reference evidence="7 8" key="1">
    <citation type="submission" date="2018-02" db="EMBL/GenBank/DDBJ databases">
        <title>Genomic Encyclopedia of Archaeal and Bacterial Type Strains, Phase II (KMG-II): from individual species to whole genera.</title>
        <authorList>
            <person name="Goeker M."/>
        </authorList>
    </citation>
    <scope>NUCLEOTIDE SEQUENCE [LARGE SCALE GENOMIC DNA]</scope>
    <source>
        <strain evidence="7 8">DSM 18921</strain>
    </source>
</reference>
<keyword evidence="3 7" id="KW-0489">Methyltransferase</keyword>
<dbReference type="AlphaFoldDB" id="A0A2S8S7E4"/>
<evidence type="ECO:0000256" key="2">
    <source>
        <dbReference type="ARBA" id="ARBA00022552"/>
    </source>
</evidence>
<dbReference type="RefSeq" id="WP_105514866.1">
    <property type="nucleotide sequence ID" value="NZ_PVEP01000004.1"/>
</dbReference>
<dbReference type="Gene3D" id="3.40.50.150">
    <property type="entry name" value="Vaccinia Virus protein VP39"/>
    <property type="match status" value="2"/>
</dbReference>
<dbReference type="PANTHER" id="PTHR47816">
    <property type="entry name" value="RIBOSOMAL RNA SMALL SUBUNIT METHYLTRANSFERASE C"/>
    <property type="match status" value="1"/>
</dbReference>
<evidence type="ECO:0000313" key="8">
    <source>
        <dbReference type="Proteomes" id="UP000238338"/>
    </source>
</evidence>
<keyword evidence="5" id="KW-0949">S-adenosyl-L-methionine</keyword>
<dbReference type="InterPro" id="IPR002052">
    <property type="entry name" value="DNA_methylase_N6_adenine_CS"/>
</dbReference>
<feature type="domain" description="Methyltransferase small" evidence="6">
    <location>
        <begin position="162"/>
        <end position="324"/>
    </location>
</feature>
<dbReference type="GO" id="GO:0003676">
    <property type="term" value="F:nucleic acid binding"/>
    <property type="evidence" value="ECO:0007669"/>
    <property type="project" value="InterPro"/>
</dbReference>
<dbReference type="InterPro" id="IPR007848">
    <property type="entry name" value="Small_mtfrase_dom"/>
</dbReference>
<dbReference type="Pfam" id="PF05175">
    <property type="entry name" value="MTS"/>
    <property type="match status" value="1"/>
</dbReference>
<keyword evidence="2" id="KW-0698">rRNA processing</keyword>
<evidence type="ECO:0000256" key="4">
    <source>
        <dbReference type="ARBA" id="ARBA00022679"/>
    </source>
</evidence>
<dbReference type="GO" id="GO:0008757">
    <property type="term" value="F:S-adenosylmethionine-dependent methyltransferase activity"/>
    <property type="evidence" value="ECO:0007669"/>
    <property type="project" value="InterPro"/>
</dbReference>
<dbReference type="OrthoDB" id="9816072at2"/>
<dbReference type="CDD" id="cd02440">
    <property type="entry name" value="AdoMet_MTases"/>
    <property type="match status" value="1"/>
</dbReference>
<dbReference type="GO" id="GO:0006364">
    <property type="term" value="P:rRNA processing"/>
    <property type="evidence" value="ECO:0007669"/>
    <property type="project" value="UniProtKB-KW"/>
</dbReference>
<protein>
    <submittedName>
        <fullName evidence="7">16S rRNA (Guanine1207-N2)-methyltransferase</fullName>
    </submittedName>
</protein>
<evidence type="ECO:0000256" key="3">
    <source>
        <dbReference type="ARBA" id="ARBA00022603"/>
    </source>
</evidence>
<keyword evidence="8" id="KW-1185">Reference proteome</keyword>
<gene>
    <name evidence="7" type="ORF">LX70_02276</name>
</gene>
<dbReference type="InterPro" id="IPR029063">
    <property type="entry name" value="SAM-dependent_MTases_sf"/>
</dbReference>
<evidence type="ECO:0000259" key="6">
    <source>
        <dbReference type="Pfam" id="PF05175"/>
    </source>
</evidence>
<accession>A0A2S8S7E4</accession>
<dbReference type="GO" id="GO:0032259">
    <property type="term" value="P:methylation"/>
    <property type="evidence" value="ECO:0007669"/>
    <property type="project" value="UniProtKB-KW"/>
</dbReference>
<dbReference type="SUPFAM" id="SSF53335">
    <property type="entry name" value="S-adenosyl-L-methionine-dependent methyltransferases"/>
    <property type="match status" value="1"/>
</dbReference>
<evidence type="ECO:0000256" key="5">
    <source>
        <dbReference type="ARBA" id="ARBA00022691"/>
    </source>
</evidence>
<dbReference type="InterPro" id="IPR046977">
    <property type="entry name" value="RsmC/RlmG"/>
</dbReference>
<evidence type="ECO:0000313" key="7">
    <source>
        <dbReference type="EMBL" id="PQV56703.1"/>
    </source>
</evidence>
<comment type="caution">
    <text evidence="7">The sequence shown here is derived from an EMBL/GenBank/DDBJ whole genome shotgun (WGS) entry which is preliminary data.</text>
</comment>
<sequence>MLSQRLPLALADAGPLPATGAVLVHGARADGGLSALPRDRVVVVQGFRPDHDALAGQGFTVVPQASDVTDPAAAAIVSLPRARAAARDAVASVLRGLRPGAPVWIDGQKTDGVDSMLKELRARVAVSQPIAKAHGKIFRFDRPADDSFSDWLAGDITPASGFVTRPGVFSADAVDRGSALLASALPERLGARVADFGAGWGWLSAQILARDGVAALDLVEADHLALACARRNVTDPRAAFHWADATRFRPERRYDAVVTNPPFHTGRAAEPGLGVAFITAAAASLAPQGALWLVANRQLPYEAALTRLFRDVREVGGDKGFKVLSASGVVNAPRSGA</sequence>
<organism evidence="7 8">
    <name type="scientific">Albidovulum denitrificans</name>
    <dbReference type="NCBI Taxonomy" id="404881"/>
    <lineage>
        <taxon>Bacteria</taxon>
        <taxon>Pseudomonadati</taxon>
        <taxon>Pseudomonadota</taxon>
        <taxon>Alphaproteobacteria</taxon>
        <taxon>Rhodobacterales</taxon>
        <taxon>Paracoccaceae</taxon>
        <taxon>Albidovulum</taxon>
    </lineage>
</organism>
<dbReference type="EMBL" id="PVEP01000004">
    <property type="protein sequence ID" value="PQV56703.1"/>
    <property type="molecule type" value="Genomic_DNA"/>
</dbReference>
<evidence type="ECO:0000256" key="1">
    <source>
        <dbReference type="ARBA" id="ARBA00022490"/>
    </source>
</evidence>
<keyword evidence="4 7" id="KW-0808">Transferase</keyword>
<dbReference type="Proteomes" id="UP000238338">
    <property type="component" value="Unassembled WGS sequence"/>
</dbReference>